<dbReference type="GO" id="GO:0000155">
    <property type="term" value="F:phosphorelay sensor kinase activity"/>
    <property type="evidence" value="ECO:0007669"/>
    <property type="project" value="InterPro"/>
</dbReference>
<feature type="transmembrane region" description="Helical" evidence="1">
    <location>
        <begin position="9"/>
        <end position="27"/>
    </location>
</feature>
<dbReference type="GO" id="GO:0016020">
    <property type="term" value="C:membrane"/>
    <property type="evidence" value="ECO:0007669"/>
    <property type="project" value="InterPro"/>
</dbReference>
<keyword evidence="1" id="KW-0812">Transmembrane</keyword>
<gene>
    <name evidence="3" type="ORF">B7P33_10665</name>
</gene>
<accession>A0A2A4G6Y1</accession>
<dbReference type="InterPro" id="IPR036890">
    <property type="entry name" value="HATPase_C_sf"/>
</dbReference>
<dbReference type="Pfam" id="PF06580">
    <property type="entry name" value="His_kinase"/>
    <property type="match status" value="1"/>
</dbReference>
<dbReference type="AlphaFoldDB" id="A0A2A4G6Y1"/>
<dbReference type="EMBL" id="NBWU01000004">
    <property type="protein sequence ID" value="PCE63730.1"/>
    <property type="molecule type" value="Genomic_DNA"/>
</dbReference>
<keyword evidence="1" id="KW-1133">Transmembrane helix</keyword>
<dbReference type="OrthoDB" id="9809908at2"/>
<dbReference type="PANTHER" id="PTHR34220">
    <property type="entry name" value="SENSOR HISTIDINE KINASE YPDA"/>
    <property type="match status" value="1"/>
</dbReference>
<dbReference type="InterPro" id="IPR010559">
    <property type="entry name" value="Sig_transdc_His_kin_internal"/>
</dbReference>
<proteinExistence type="predicted"/>
<name>A0A2A4G6Y1_9FLAO</name>
<sequence>MFRKANIKLIIRSVLLVVLMSGATLVFDDIQRLYGYVPLHYIISCILLVVFYHLFYFKLTPQLLLKGSVFYYLLAVGFITIVYLYLPILICSLFPDTPFTISFLEQDLYRQAKIRFALLMYLALVLGSSILSSLADVQKSKARLEAEKTKAELGLLKSQVNPHFLFNSLNSIYFLTSTKDDRAPKALMALSDMMRYVLTEPGSDLVPLGNEINYIEKYISLQKLRIPNHTVVDVVIDVENESLQVAPMLLIPFVENAFKYGVSTIQSSQIFIQFTANANRLKFLVRNQIIPKIEKTDGVNIGIKNVARRLELVYPDAHVLDIKTTQGFYEVKLAIDLNTSLG</sequence>
<organism evidence="3 4">
    <name type="scientific">Sediminicola luteus</name>
    <dbReference type="NCBI Taxonomy" id="319238"/>
    <lineage>
        <taxon>Bacteria</taxon>
        <taxon>Pseudomonadati</taxon>
        <taxon>Bacteroidota</taxon>
        <taxon>Flavobacteriia</taxon>
        <taxon>Flavobacteriales</taxon>
        <taxon>Flavobacteriaceae</taxon>
        <taxon>Sediminicola</taxon>
    </lineage>
</organism>
<evidence type="ECO:0000259" key="2">
    <source>
        <dbReference type="Pfam" id="PF06580"/>
    </source>
</evidence>
<dbReference type="RefSeq" id="WP_097442446.1">
    <property type="nucleotide sequence ID" value="NZ_NBWU01000004.1"/>
</dbReference>
<protein>
    <recommendedName>
        <fullName evidence="2">Signal transduction histidine kinase internal region domain-containing protein</fullName>
    </recommendedName>
</protein>
<evidence type="ECO:0000256" key="1">
    <source>
        <dbReference type="SAM" id="Phobius"/>
    </source>
</evidence>
<dbReference type="Gene3D" id="3.30.565.10">
    <property type="entry name" value="Histidine kinase-like ATPase, C-terminal domain"/>
    <property type="match status" value="1"/>
</dbReference>
<feature type="transmembrane region" description="Helical" evidence="1">
    <location>
        <begin position="39"/>
        <end position="57"/>
    </location>
</feature>
<keyword evidence="1" id="KW-0472">Membrane</keyword>
<reference evidence="3 4" key="1">
    <citation type="submission" date="2017-04" db="EMBL/GenBank/DDBJ databases">
        <title>A new member of the family Flavobacteriaceae isolated from ascidians.</title>
        <authorList>
            <person name="Chen L."/>
        </authorList>
    </citation>
    <scope>NUCLEOTIDE SEQUENCE [LARGE SCALE GENOMIC DNA]</scope>
    <source>
        <strain evidence="3 4">HQA918</strain>
    </source>
</reference>
<feature type="domain" description="Signal transduction histidine kinase internal region" evidence="2">
    <location>
        <begin position="151"/>
        <end position="228"/>
    </location>
</feature>
<feature type="transmembrane region" description="Helical" evidence="1">
    <location>
        <begin position="115"/>
        <end position="135"/>
    </location>
</feature>
<dbReference type="PANTHER" id="PTHR34220:SF7">
    <property type="entry name" value="SENSOR HISTIDINE KINASE YPDA"/>
    <property type="match status" value="1"/>
</dbReference>
<dbReference type="Proteomes" id="UP000219559">
    <property type="component" value="Unassembled WGS sequence"/>
</dbReference>
<evidence type="ECO:0000313" key="3">
    <source>
        <dbReference type="EMBL" id="PCE63730.1"/>
    </source>
</evidence>
<comment type="caution">
    <text evidence="3">The sequence shown here is derived from an EMBL/GenBank/DDBJ whole genome shotgun (WGS) entry which is preliminary data.</text>
</comment>
<evidence type="ECO:0000313" key="4">
    <source>
        <dbReference type="Proteomes" id="UP000219559"/>
    </source>
</evidence>
<dbReference type="InterPro" id="IPR050640">
    <property type="entry name" value="Bact_2-comp_sensor_kinase"/>
</dbReference>
<feature type="transmembrane region" description="Helical" evidence="1">
    <location>
        <begin position="69"/>
        <end position="95"/>
    </location>
</feature>
<keyword evidence="4" id="KW-1185">Reference proteome</keyword>